<keyword evidence="3" id="KW-0677">Repeat</keyword>
<keyword evidence="5" id="KW-0547">Nucleotide-binding</keyword>
<evidence type="ECO:0000313" key="7">
    <source>
        <dbReference type="Proteomes" id="UP001604277"/>
    </source>
</evidence>
<dbReference type="GO" id="GO:0005524">
    <property type="term" value="F:ATP binding"/>
    <property type="evidence" value="ECO:0007669"/>
    <property type="project" value="UniProtKB-KW"/>
</dbReference>
<evidence type="ECO:0000256" key="4">
    <source>
        <dbReference type="ARBA" id="ARBA00022821"/>
    </source>
</evidence>
<gene>
    <name evidence="6" type="ORF">Fot_31905</name>
</gene>
<comment type="similarity">
    <text evidence="1">Belongs to the disease resistance NB-LRR family.</text>
</comment>
<comment type="caution">
    <text evidence="6">The sequence shown here is derived from an EMBL/GenBank/DDBJ whole genome shotgun (WGS) entry which is preliminary data.</text>
</comment>
<name>A0ABD1T698_9LAMI</name>
<evidence type="ECO:0000256" key="5">
    <source>
        <dbReference type="ARBA" id="ARBA00022840"/>
    </source>
</evidence>
<accession>A0ABD1T698</accession>
<evidence type="ECO:0000256" key="1">
    <source>
        <dbReference type="ARBA" id="ARBA00008894"/>
    </source>
</evidence>
<dbReference type="Proteomes" id="UP001604277">
    <property type="component" value="Unassembled WGS sequence"/>
</dbReference>
<dbReference type="InterPro" id="IPR038005">
    <property type="entry name" value="RX-like_CC"/>
</dbReference>
<proteinExistence type="inferred from homology"/>
<keyword evidence="2" id="KW-0433">Leucine-rich repeat</keyword>
<dbReference type="EMBL" id="JBFOLJ010000009">
    <property type="protein sequence ID" value="KAL2508258.1"/>
    <property type="molecule type" value="Genomic_DNA"/>
</dbReference>
<keyword evidence="5" id="KW-0067">ATP-binding</keyword>
<evidence type="ECO:0000256" key="3">
    <source>
        <dbReference type="ARBA" id="ARBA00022737"/>
    </source>
</evidence>
<reference evidence="7" key="1">
    <citation type="submission" date="2024-07" db="EMBL/GenBank/DDBJ databases">
        <title>Two chromosome-level genome assemblies of Korean endemic species Abeliophyllum distichum and Forsythia ovata (Oleaceae).</title>
        <authorList>
            <person name="Jang H."/>
        </authorList>
    </citation>
    <scope>NUCLEOTIDE SEQUENCE [LARGE SCALE GENOMIC DNA]</scope>
</reference>
<sequence>MDDLSSESSEQIDILREALIRILFDNMYLVSTPNRRVIEALWNLESLPKPRNLEDLDETSNHFQELVSLGQKLKRIFQVRNQQIISNITHPPNPNQVVAAFIDFLLLMLELFLRYEFDPDSIACVEGSIEILWRELGFLIAFLGDTAMHLQPAKNILIDIEAVVNEVGSFFYAVFFTSLVFSLITENDEMTDMETMVNEVRRFLHSDFFDFFEDITTEMEETKNAITDIKALFNELGSLLDFFNFTGNDQVPESGIIDLALSNLLPKFELLKTKIKEHCITVSKMPSDMAPNTSLVSLFIVDSVLDDLKHLINNNSERIVDLNDQIITLHEELMSLGSSITDIAVQQEAEHEELVIRTRDIAYEVEYVINSLPPVWYLTLRLPQLIEKIQLIRMSIQEIKNKLDVAGVPEVPYRGEQVSSQSEEPPILEDNCCGFRQYGNQNCRTTCWRNKATANYFHFWNAWTW</sequence>
<keyword evidence="7" id="KW-1185">Reference proteome</keyword>
<evidence type="ECO:0000256" key="2">
    <source>
        <dbReference type="ARBA" id="ARBA00022614"/>
    </source>
</evidence>
<protein>
    <submittedName>
        <fullName evidence="6">Late blight resistance protein-like protein R1A-3</fullName>
    </submittedName>
</protein>
<dbReference type="GO" id="GO:0006952">
    <property type="term" value="P:defense response"/>
    <property type="evidence" value="ECO:0007669"/>
    <property type="project" value="UniProtKB-KW"/>
</dbReference>
<dbReference type="AlphaFoldDB" id="A0ABD1T698"/>
<evidence type="ECO:0000313" key="6">
    <source>
        <dbReference type="EMBL" id="KAL2508258.1"/>
    </source>
</evidence>
<keyword evidence="4" id="KW-0611">Plant defense</keyword>
<organism evidence="6 7">
    <name type="scientific">Forsythia ovata</name>
    <dbReference type="NCBI Taxonomy" id="205694"/>
    <lineage>
        <taxon>Eukaryota</taxon>
        <taxon>Viridiplantae</taxon>
        <taxon>Streptophyta</taxon>
        <taxon>Embryophyta</taxon>
        <taxon>Tracheophyta</taxon>
        <taxon>Spermatophyta</taxon>
        <taxon>Magnoliopsida</taxon>
        <taxon>eudicotyledons</taxon>
        <taxon>Gunneridae</taxon>
        <taxon>Pentapetalae</taxon>
        <taxon>asterids</taxon>
        <taxon>lamiids</taxon>
        <taxon>Lamiales</taxon>
        <taxon>Oleaceae</taxon>
        <taxon>Forsythieae</taxon>
        <taxon>Forsythia</taxon>
    </lineage>
</organism>
<dbReference type="CDD" id="cd14798">
    <property type="entry name" value="RX-CC_like"/>
    <property type="match status" value="1"/>
</dbReference>